<dbReference type="AlphaFoldDB" id="A0A133VB22"/>
<evidence type="ECO:0000313" key="10">
    <source>
        <dbReference type="Proteomes" id="UP000070565"/>
    </source>
</evidence>
<keyword evidence="5" id="KW-0249">Electron transport</keyword>
<keyword evidence="7" id="KW-0411">Iron-sulfur</keyword>
<dbReference type="InterPro" id="IPR045865">
    <property type="entry name" value="ACT-like_dom_sf"/>
</dbReference>
<dbReference type="EMBL" id="LHXZ01000006">
    <property type="protein sequence ID" value="KXB03651.1"/>
    <property type="molecule type" value="Genomic_DNA"/>
</dbReference>
<evidence type="ECO:0000256" key="7">
    <source>
        <dbReference type="ARBA" id="ARBA00023014"/>
    </source>
</evidence>
<keyword evidence="6" id="KW-0408">Iron</keyword>
<dbReference type="SUPFAM" id="SSF55021">
    <property type="entry name" value="ACT-like"/>
    <property type="match status" value="1"/>
</dbReference>
<dbReference type="InterPro" id="IPR017896">
    <property type="entry name" value="4Fe4S_Fe-S-bd"/>
</dbReference>
<evidence type="ECO:0000256" key="6">
    <source>
        <dbReference type="ARBA" id="ARBA00023004"/>
    </source>
</evidence>
<evidence type="ECO:0000256" key="5">
    <source>
        <dbReference type="ARBA" id="ARBA00022982"/>
    </source>
</evidence>
<evidence type="ECO:0000256" key="2">
    <source>
        <dbReference type="ARBA" id="ARBA00022485"/>
    </source>
</evidence>
<accession>A0A133VB22</accession>
<dbReference type="InterPro" id="IPR050572">
    <property type="entry name" value="Fe-S_Ferredoxin"/>
</dbReference>
<keyword evidence="2" id="KW-0004">4Fe-4S</keyword>
<dbReference type="PROSITE" id="PS00198">
    <property type="entry name" value="4FE4S_FER_1"/>
    <property type="match status" value="2"/>
</dbReference>
<sequence length="136" mass="15028">MMTKKILLRYSMEKANQPILASIIRETGASINILRANLSTEGGEIFIGIDEPDKKAEEVINLFKKNGVKVEEIKRAIRLDEEACIECGACISLCPTDALKLGEDYSIVFSEDECVYCEACIPPCPTSALSLRKALR</sequence>
<evidence type="ECO:0000259" key="8">
    <source>
        <dbReference type="PROSITE" id="PS51379"/>
    </source>
</evidence>
<protein>
    <recommendedName>
        <fullName evidence="8">4Fe-4S ferredoxin-type domain-containing protein</fullName>
    </recommendedName>
</protein>
<organism evidence="9 10">
    <name type="scientific">candidate division MSBL1 archaeon SCGC-AAA261F19</name>
    <dbReference type="NCBI Taxonomy" id="1698275"/>
    <lineage>
        <taxon>Archaea</taxon>
        <taxon>Methanobacteriati</taxon>
        <taxon>Methanobacteriota</taxon>
        <taxon>candidate division MSBL1</taxon>
    </lineage>
</organism>
<dbReference type="Pfam" id="PF09383">
    <property type="entry name" value="NIL"/>
    <property type="match status" value="1"/>
</dbReference>
<dbReference type="Pfam" id="PF14697">
    <property type="entry name" value="Fer4_21"/>
    <property type="match status" value="1"/>
</dbReference>
<dbReference type="SUPFAM" id="SSF54862">
    <property type="entry name" value="4Fe-4S ferredoxins"/>
    <property type="match status" value="1"/>
</dbReference>
<feature type="domain" description="4Fe-4S ferredoxin-type" evidence="8">
    <location>
        <begin position="75"/>
        <end position="104"/>
    </location>
</feature>
<keyword evidence="1" id="KW-0813">Transport</keyword>
<dbReference type="SMART" id="SM00930">
    <property type="entry name" value="NIL"/>
    <property type="match status" value="1"/>
</dbReference>
<evidence type="ECO:0000313" key="9">
    <source>
        <dbReference type="EMBL" id="KXB03651.1"/>
    </source>
</evidence>
<dbReference type="GO" id="GO:0046872">
    <property type="term" value="F:metal ion binding"/>
    <property type="evidence" value="ECO:0007669"/>
    <property type="project" value="UniProtKB-KW"/>
</dbReference>
<dbReference type="InterPro" id="IPR018449">
    <property type="entry name" value="NIL_domain"/>
</dbReference>
<evidence type="ECO:0000256" key="1">
    <source>
        <dbReference type="ARBA" id="ARBA00022448"/>
    </source>
</evidence>
<dbReference type="PANTHER" id="PTHR43687">
    <property type="entry name" value="ADENYLYLSULFATE REDUCTASE, BETA SUBUNIT"/>
    <property type="match status" value="1"/>
</dbReference>
<evidence type="ECO:0000256" key="4">
    <source>
        <dbReference type="ARBA" id="ARBA00022737"/>
    </source>
</evidence>
<keyword evidence="10" id="KW-1185">Reference proteome</keyword>
<dbReference type="GO" id="GO:0016491">
    <property type="term" value="F:oxidoreductase activity"/>
    <property type="evidence" value="ECO:0007669"/>
    <property type="project" value="UniProtKB-ARBA"/>
</dbReference>
<proteinExistence type="predicted"/>
<dbReference type="Gene3D" id="3.30.70.260">
    <property type="match status" value="1"/>
</dbReference>
<keyword evidence="4" id="KW-0677">Repeat</keyword>
<dbReference type="PANTHER" id="PTHR43687:SF6">
    <property type="entry name" value="L-ASPARTATE SEMIALDEHYDE SULFURTRANSFERASE IRON-SULFUR SUBUNIT"/>
    <property type="match status" value="1"/>
</dbReference>
<name>A0A133VB22_9EURY</name>
<reference evidence="9 10" key="1">
    <citation type="journal article" date="2016" name="Sci. Rep.">
        <title>Metabolic traits of an uncultured archaeal lineage -MSBL1- from brine pools of the Red Sea.</title>
        <authorList>
            <person name="Mwirichia R."/>
            <person name="Alam I."/>
            <person name="Rashid M."/>
            <person name="Vinu M."/>
            <person name="Ba-Alawi W."/>
            <person name="Anthony Kamau A."/>
            <person name="Kamanda Ngugi D."/>
            <person name="Goker M."/>
            <person name="Klenk H.P."/>
            <person name="Bajic V."/>
            <person name="Stingl U."/>
        </authorList>
    </citation>
    <scope>NUCLEOTIDE SEQUENCE [LARGE SCALE GENOMIC DNA]</scope>
    <source>
        <strain evidence="9">SCGC-AAA261F19</strain>
    </source>
</reference>
<comment type="caution">
    <text evidence="9">The sequence shown here is derived from an EMBL/GenBank/DDBJ whole genome shotgun (WGS) entry which is preliminary data.</text>
</comment>
<dbReference type="Proteomes" id="UP000070565">
    <property type="component" value="Unassembled WGS sequence"/>
</dbReference>
<dbReference type="Gene3D" id="3.30.70.20">
    <property type="match status" value="1"/>
</dbReference>
<evidence type="ECO:0000256" key="3">
    <source>
        <dbReference type="ARBA" id="ARBA00022723"/>
    </source>
</evidence>
<dbReference type="GO" id="GO:0051539">
    <property type="term" value="F:4 iron, 4 sulfur cluster binding"/>
    <property type="evidence" value="ECO:0007669"/>
    <property type="project" value="UniProtKB-KW"/>
</dbReference>
<gene>
    <name evidence="9" type="ORF">AKJ45_00870</name>
</gene>
<feature type="domain" description="4Fe-4S ferredoxin-type" evidence="8">
    <location>
        <begin position="105"/>
        <end position="134"/>
    </location>
</feature>
<keyword evidence="3" id="KW-0479">Metal-binding</keyword>
<dbReference type="PROSITE" id="PS51379">
    <property type="entry name" value="4FE4S_FER_2"/>
    <property type="match status" value="2"/>
</dbReference>
<dbReference type="InterPro" id="IPR017900">
    <property type="entry name" value="4Fe4S_Fe_S_CS"/>
</dbReference>